<accession>A0AA88LZR8</accession>
<organism evidence="2 3">
    <name type="scientific">Tachysurus vachellii</name>
    <name type="common">Darkbarbel catfish</name>
    <name type="synonym">Pelteobagrus vachellii</name>
    <dbReference type="NCBI Taxonomy" id="175792"/>
    <lineage>
        <taxon>Eukaryota</taxon>
        <taxon>Metazoa</taxon>
        <taxon>Chordata</taxon>
        <taxon>Craniata</taxon>
        <taxon>Vertebrata</taxon>
        <taxon>Euteleostomi</taxon>
        <taxon>Actinopterygii</taxon>
        <taxon>Neopterygii</taxon>
        <taxon>Teleostei</taxon>
        <taxon>Ostariophysi</taxon>
        <taxon>Siluriformes</taxon>
        <taxon>Bagridae</taxon>
        <taxon>Tachysurus</taxon>
    </lineage>
</organism>
<keyword evidence="1" id="KW-1133">Transmembrane helix</keyword>
<dbReference type="EMBL" id="JAVHJS010000019">
    <property type="protein sequence ID" value="KAK2827565.1"/>
    <property type="molecule type" value="Genomic_DNA"/>
</dbReference>
<comment type="caution">
    <text evidence="2">The sequence shown here is derived from an EMBL/GenBank/DDBJ whole genome shotgun (WGS) entry which is preliminary data.</text>
</comment>
<evidence type="ECO:0000256" key="1">
    <source>
        <dbReference type="SAM" id="Phobius"/>
    </source>
</evidence>
<evidence type="ECO:0000313" key="3">
    <source>
        <dbReference type="Proteomes" id="UP001187315"/>
    </source>
</evidence>
<keyword evidence="3" id="KW-1185">Reference proteome</keyword>
<protein>
    <recommendedName>
        <fullName evidence="4">CCHC-type domain-containing protein</fullName>
    </recommendedName>
</protein>
<gene>
    <name evidence="2" type="ORF">Q7C36_018491</name>
</gene>
<evidence type="ECO:0008006" key="4">
    <source>
        <dbReference type="Google" id="ProtNLM"/>
    </source>
</evidence>
<feature type="transmembrane region" description="Helical" evidence="1">
    <location>
        <begin position="21"/>
        <end position="38"/>
    </location>
</feature>
<sequence length="200" mass="22304">MITLGCKNVTLIHVMSFKRQVFMFLSAPGLYVLFRVWHEGKTYIVYANTGSMKCFKCGDFRHRRLACPHIAQTVVAAGSVGDAGSSFSPVVEFNNNEVNLEEIHITENDDHNTDLINNVVPHLNKADEESANSRANNYVVEINVNKVMTDDDNNDDDKDKVNEKANVEVDSVEHPGVSHCAEMSTDTEIRDNDTLSDISV</sequence>
<evidence type="ECO:0000313" key="2">
    <source>
        <dbReference type="EMBL" id="KAK2827565.1"/>
    </source>
</evidence>
<keyword evidence="1" id="KW-0472">Membrane</keyword>
<proteinExistence type="predicted"/>
<keyword evidence="1" id="KW-0812">Transmembrane</keyword>
<reference evidence="2" key="1">
    <citation type="submission" date="2023-08" db="EMBL/GenBank/DDBJ databases">
        <title>Pelteobagrus vachellii genome.</title>
        <authorList>
            <person name="Liu H."/>
        </authorList>
    </citation>
    <scope>NUCLEOTIDE SEQUENCE</scope>
    <source>
        <strain evidence="2">PRFRI_2022a</strain>
        <tissue evidence="2">Muscle</tissue>
    </source>
</reference>
<name>A0AA88LZR8_TACVA</name>
<dbReference type="Proteomes" id="UP001187315">
    <property type="component" value="Unassembled WGS sequence"/>
</dbReference>
<dbReference type="AlphaFoldDB" id="A0AA88LZR8"/>